<evidence type="ECO:0000256" key="1">
    <source>
        <dbReference type="ARBA" id="ARBA00022737"/>
    </source>
</evidence>
<dbReference type="AlphaFoldDB" id="A0A834ES42"/>
<gene>
    <name evidence="3" type="ORF">HJG60_018392</name>
</gene>
<proteinExistence type="predicted"/>
<comment type="caution">
    <text evidence="3">The sequence shown here is derived from an EMBL/GenBank/DDBJ whole genome shotgun (WGS) entry which is preliminary data.</text>
</comment>
<protein>
    <submittedName>
        <fullName evidence="3">Sushi domain containing 1</fullName>
    </submittedName>
</protein>
<sequence length="239" mass="26308">MITTAPAVKQTISDISIFNETCVRWRNTKIAGIEEMYLLHIQGQRWYQKEFAHEVTFNVTTRSQAPEMCLDLRPGTNYSVSIQALSSARPVVISLTTQITEPPLPEVDFFTVHGGPLPRLKLRKAQESNGPIRFVAHTAADGRRWAGLHGCCDCPRIPLLLSSVIANGCHVWQMHCCRGRCYDSFSGACTQHLLPRCVAGPADFPRSQLGPIPGFKMGPPLWNPPKGGNSGIADVFPAT</sequence>
<dbReference type="EMBL" id="JABVXQ010000002">
    <property type="protein sequence ID" value="KAF6127556.1"/>
    <property type="molecule type" value="Genomic_DNA"/>
</dbReference>
<reference evidence="3 4" key="1">
    <citation type="journal article" date="2020" name="Nature">
        <title>Six reference-quality genomes reveal evolution of bat adaptations.</title>
        <authorList>
            <person name="Jebb D."/>
            <person name="Huang Z."/>
            <person name="Pippel M."/>
            <person name="Hughes G.M."/>
            <person name="Lavrichenko K."/>
            <person name="Devanna P."/>
            <person name="Winkler S."/>
            <person name="Jermiin L.S."/>
            <person name="Skirmuntt E.C."/>
            <person name="Katzourakis A."/>
            <person name="Burkitt-Gray L."/>
            <person name="Ray D.A."/>
            <person name="Sullivan K.A.M."/>
            <person name="Roscito J.G."/>
            <person name="Kirilenko B.M."/>
            <person name="Davalos L.M."/>
            <person name="Corthals A.P."/>
            <person name="Power M.L."/>
            <person name="Jones G."/>
            <person name="Ransome R.D."/>
            <person name="Dechmann D.K.N."/>
            <person name="Locatelli A.G."/>
            <person name="Puechmaille S.J."/>
            <person name="Fedrigo O."/>
            <person name="Jarvis E.D."/>
            <person name="Hiller M."/>
            <person name="Vernes S.C."/>
            <person name="Myers E.W."/>
            <person name="Teeling E.C."/>
        </authorList>
    </citation>
    <scope>NUCLEOTIDE SEQUENCE [LARGE SCALE GENOMIC DNA]</scope>
    <source>
        <strain evidence="3">Bat1K_MPI-CBG_1</strain>
    </source>
</reference>
<dbReference type="PANTHER" id="PTHR24051:SF5">
    <property type="entry name" value="SUSHI DOMAIN-CONTAINING PROTEIN 1"/>
    <property type="match status" value="1"/>
</dbReference>
<evidence type="ECO:0000313" key="3">
    <source>
        <dbReference type="EMBL" id="KAF6127556.1"/>
    </source>
</evidence>
<dbReference type="InterPro" id="IPR051622">
    <property type="entry name" value="R-tyr_protein_phosphatases"/>
</dbReference>
<accession>A0A834ES42</accession>
<evidence type="ECO:0000313" key="4">
    <source>
        <dbReference type="Proteomes" id="UP000664940"/>
    </source>
</evidence>
<evidence type="ECO:0000256" key="2">
    <source>
        <dbReference type="ARBA" id="ARBA00023157"/>
    </source>
</evidence>
<keyword evidence="2" id="KW-1015">Disulfide bond</keyword>
<dbReference type="PANTHER" id="PTHR24051">
    <property type="entry name" value="SUSHI DOMAIN-CONTAINING PROTEIN 1"/>
    <property type="match status" value="1"/>
</dbReference>
<name>A0A834ES42_9CHIR</name>
<dbReference type="Proteomes" id="UP000664940">
    <property type="component" value="Unassembled WGS sequence"/>
</dbReference>
<keyword evidence="1" id="KW-0677">Repeat</keyword>
<organism evidence="3 4">
    <name type="scientific">Phyllostomus discolor</name>
    <name type="common">pale spear-nosed bat</name>
    <dbReference type="NCBI Taxonomy" id="89673"/>
    <lineage>
        <taxon>Eukaryota</taxon>
        <taxon>Metazoa</taxon>
        <taxon>Chordata</taxon>
        <taxon>Craniata</taxon>
        <taxon>Vertebrata</taxon>
        <taxon>Euteleostomi</taxon>
        <taxon>Mammalia</taxon>
        <taxon>Eutheria</taxon>
        <taxon>Laurasiatheria</taxon>
        <taxon>Chiroptera</taxon>
        <taxon>Yangochiroptera</taxon>
        <taxon>Phyllostomidae</taxon>
        <taxon>Phyllostominae</taxon>
        <taxon>Phyllostomus</taxon>
    </lineage>
</organism>